<organism evidence="1 2">
    <name type="scientific">Absidia repens</name>
    <dbReference type="NCBI Taxonomy" id="90262"/>
    <lineage>
        <taxon>Eukaryota</taxon>
        <taxon>Fungi</taxon>
        <taxon>Fungi incertae sedis</taxon>
        <taxon>Mucoromycota</taxon>
        <taxon>Mucoromycotina</taxon>
        <taxon>Mucoromycetes</taxon>
        <taxon>Mucorales</taxon>
        <taxon>Cunninghamellaceae</taxon>
        <taxon>Absidia</taxon>
    </lineage>
</organism>
<evidence type="ECO:0000313" key="1">
    <source>
        <dbReference type="EMBL" id="ORZ04512.1"/>
    </source>
</evidence>
<accession>A0A1X2HXI3</accession>
<sequence length="84" mass="9716">MTLTTICLVTPARYAFIKVRSGRIPTSYEERWDWAKVIELLLKLKRDLMDQEGVTKLLKQEQKVARIMKGTVKGDVKKAMMDAM</sequence>
<keyword evidence="2" id="KW-1185">Reference proteome</keyword>
<dbReference type="AlphaFoldDB" id="A0A1X2HXI3"/>
<reference evidence="1 2" key="1">
    <citation type="submission" date="2016-07" db="EMBL/GenBank/DDBJ databases">
        <title>Pervasive Adenine N6-methylation of Active Genes in Fungi.</title>
        <authorList>
            <consortium name="DOE Joint Genome Institute"/>
            <person name="Mondo S.J."/>
            <person name="Dannebaum R.O."/>
            <person name="Kuo R.C."/>
            <person name="Labutti K."/>
            <person name="Haridas S."/>
            <person name="Kuo A."/>
            <person name="Salamov A."/>
            <person name="Ahrendt S.R."/>
            <person name="Lipzen A."/>
            <person name="Sullivan W."/>
            <person name="Andreopoulos W.B."/>
            <person name="Clum A."/>
            <person name="Lindquist E."/>
            <person name="Daum C."/>
            <person name="Ramamoorthy G.K."/>
            <person name="Gryganskyi A."/>
            <person name="Culley D."/>
            <person name="Magnuson J.K."/>
            <person name="James T.Y."/>
            <person name="O'Malley M.A."/>
            <person name="Stajich J.E."/>
            <person name="Spatafora J.W."/>
            <person name="Visel A."/>
            <person name="Grigoriev I.V."/>
        </authorList>
    </citation>
    <scope>NUCLEOTIDE SEQUENCE [LARGE SCALE GENOMIC DNA]</scope>
    <source>
        <strain evidence="1 2">NRRL 1336</strain>
    </source>
</reference>
<dbReference type="OrthoDB" id="2256163at2759"/>
<gene>
    <name evidence="1" type="ORF">BCR42DRAFT_198281</name>
</gene>
<dbReference type="Proteomes" id="UP000193560">
    <property type="component" value="Unassembled WGS sequence"/>
</dbReference>
<comment type="caution">
    <text evidence="1">The sequence shown here is derived from an EMBL/GenBank/DDBJ whole genome shotgun (WGS) entry which is preliminary data.</text>
</comment>
<evidence type="ECO:0000313" key="2">
    <source>
        <dbReference type="Proteomes" id="UP000193560"/>
    </source>
</evidence>
<dbReference type="EMBL" id="MCGE01000050">
    <property type="protein sequence ID" value="ORZ04512.1"/>
    <property type="molecule type" value="Genomic_DNA"/>
</dbReference>
<proteinExistence type="predicted"/>
<name>A0A1X2HXI3_9FUNG</name>
<protein>
    <submittedName>
        <fullName evidence="1">Uncharacterized protein</fullName>
    </submittedName>
</protein>